<dbReference type="InterPro" id="IPR022742">
    <property type="entry name" value="Hydrolase_4"/>
</dbReference>
<dbReference type="InterPro" id="IPR051044">
    <property type="entry name" value="MAG_DAG_Lipase"/>
</dbReference>
<evidence type="ECO:0000313" key="5">
    <source>
        <dbReference type="Proteomes" id="UP000244811"/>
    </source>
</evidence>
<dbReference type="SUPFAM" id="SSF53474">
    <property type="entry name" value="alpha/beta-Hydrolases"/>
    <property type="match status" value="1"/>
</dbReference>
<dbReference type="PANTHER" id="PTHR11614">
    <property type="entry name" value="PHOSPHOLIPASE-RELATED"/>
    <property type="match status" value="1"/>
</dbReference>
<name>A0A976MBV7_THEOR</name>
<evidence type="ECO:0000256" key="2">
    <source>
        <dbReference type="SAM" id="SignalP"/>
    </source>
</evidence>
<accession>A0A976MBV7</accession>
<protein>
    <submittedName>
        <fullName evidence="4">Acylglycerol lipase</fullName>
        <ecNumber evidence="4">3.1.1.23</ecNumber>
    </submittedName>
</protein>
<keyword evidence="4" id="KW-0378">Hydrolase</keyword>
<dbReference type="Gene3D" id="3.40.50.1820">
    <property type="entry name" value="alpha/beta hydrolase"/>
    <property type="match status" value="1"/>
</dbReference>
<gene>
    <name evidence="4" type="ORF">MACK_000617</name>
</gene>
<dbReference type="Pfam" id="PF12146">
    <property type="entry name" value="Hydrolase_4"/>
    <property type="match status" value="2"/>
</dbReference>
<dbReference type="AlphaFoldDB" id="A0A976MBV7"/>
<keyword evidence="2" id="KW-0732">Signal</keyword>
<feature type="compositionally biased region" description="Basic and acidic residues" evidence="1">
    <location>
        <begin position="202"/>
        <end position="211"/>
    </location>
</feature>
<organism evidence="4 5">
    <name type="scientific">Theileria orientalis</name>
    <dbReference type="NCBI Taxonomy" id="68886"/>
    <lineage>
        <taxon>Eukaryota</taxon>
        <taxon>Sar</taxon>
        <taxon>Alveolata</taxon>
        <taxon>Apicomplexa</taxon>
        <taxon>Aconoidasida</taxon>
        <taxon>Piroplasmida</taxon>
        <taxon>Theileriidae</taxon>
        <taxon>Theileria</taxon>
    </lineage>
</organism>
<feature type="domain" description="Serine aminopeptidase S33" evidence="3">
    <location>
        <begin position="438"/>
        <end position="602"/>
    </location>
</feature>
<dbReference type="EC" id="3.1.1.23" evidence="4"/>
<dbReference type="Proteomes" id="UP000244811">
    <property type="component" value="Chromosome 1"/>
</dbReference>
<dbReference type="EMBL" id="CP056069">
    <property type="protein sequence ID" value="UKK00543.2"/>
    <property type="molecule type" value="Genomic_DNA"/>
</dbReference>
<feature type="region of interest" description="Disordered" evidence="1">
    <location>
        <begin position="186"/>
        <end position="213"/>
    </location>
</feature>
<dbReference type="InterPro" id="IPR029058">
    <property type="entry name" value="AB_hydrolase_fold"/>
</dbReference>
<sequence>MINSKVKLFSLVICLIRTSTAVVNTKISRKLPISNKFIYTNHNLGKINQLQSYKKTSIGNIKLNGITTLRRAATLCIGRIESLNTRGTRRQLGLTSLNYALLPVVSKLNGNCILKLHKNNYWSGISDVLAVNTWNSAYKTQNKFNFILSSVNNFINGANRTLSNHITRRTYNSYKNTEFKKALKSLKNPETREAATGLSEEPNQRKDKQEGTELNGRVMNPLFDKTLSNKGRGQMGGKGKAVMSHFKNRQGLRIRTYASEVDRPKGKVFLVHGIRSHFRGDFTGYNVDWYMEHVGEYKTESAHMTEELERGLMFQRSPPTTNAAENFSTLDGKNVFDVTPRFKYEGSFLEYMNNLGYSVYGLDHQGHGMSESFTERRCYFDKFDDVCYDLIQFISLVKRGNFFDTSQAYDHDQIFKTDENITTSSLYTGNGFSTTMNRCYLMGLSMGGNVVLRTMQLYNKITSKNLVDALVCLAGMINIDYHYKGVIKKCFPCFRFVNRLKPALKVGLASDFTETLSMHMRGQDPLYFRDKLYLKMGLMIYDATKTLEAEFSNYPDTLPTLFIHSKDDMTCDVKGPRHLMDKFFKYSEIVRFHEIDGAAHVISSPLLTTVTGPLVQKFLEDLELGGNL</sequence>
<evidence type="ECO:0000313" key="4">
    <source>
        <dbReference type="EMBL" id="UKK00543.2"/>
    </source>
</evidence>
<feature type="signal peptide" evidence="2">
    <location>
        <begin position="1"/>
        <end position="21"/>
    </location>
</feature>
<feature type="domain" description="Serine aminopeptidase S33" evidence="3">
    <location>
        <begin position="348"/>
        <end position="399"/>
    </location>
</feature>
<feature type="chain" id="PRO_5037984595" evidence="2">
    <location>
        <begin position="22"/>
        <end position="628"/>
    </location>
</feature>
<evidence type="ECO:0000256" key="1">
    <source>
        <dbReference type="SAM" id="MobiDB-lite"/>
    </source>
</evidence>
<reference evidence="4" key="1">
    <citation type="submission" date="2022-07" db="EMBL/GenBank/DDBJ databases">
        <title>Evaluation of T. orientalis genome assembly methods using nanopore sequencing and analysis of variation between genomes.</title>
        <authorList>
            <person name="Yam J."/>
            <person name="Micallef M.L."/>
            <person name="Liu M."/>
            <person name="Djordjevic S.P."/>
            <person name="Bogema D.R."/>
            <person name="Jenkins C."/>
        </authorList>
    </citation>
    <scope>NUCLEOTIDE SEQUENCE</scope>
    <source>
        <strain evidence="4">Goon Nure</strain>
    </source>
</reference>
<dbReference type="GO" id="GO:0047372">
    <property type="term" value="F:monoacylglycerol lipase activity"/>
    <property type="evidence" value="ECO:0007669"/>
    <property type="project" value="UniProtKB-EC"/>
</dbReference>
<evidence type="ECO:0000259" key="3">
    <source>
        <dbReference type="Pfam" id="PF12146"/>
    </source>
</evidence>
<proteinExistence type="predicted"/>